<dbReference type="InterPro" id="IPR053140">
    <property type="entry name" value="GDSL_Rv0518-like"/>
</dbReference>
<keyword evidence="2" id="KW-0378">Hydrolase</keyword>
<accession>A0ABW2CQ69</accession>
<dbReference type="RefSeq" id="WP_160821231.1">
    <property type="nucleotide sequence ID" value="NZ_JBHSXE010000001.1"/>
</dbReference>
<comment type="caution">
    <text evidence="2">The sequence shown here is derived from an EMBL/GenBank/DDBJ whole genome shotgun (WGS) entry which is preliminary data.</text>
</comment>
<dbReference type="Pfam" id="PF13472">
    <property type="entry name" value="Lipase_GDSL_2"/>
    <property type="match status" value="1"/>
</dbReference>
<dbReference type="EMBL" id="JBHSXS010000020">
    <property type="protein sequence ID" value="MFC6883617.1"/>
    <property type="molecule type" value="Genomic_DNA"/>
</dbReference>
<dbReference type="Proteomes" id="UP001596380">
    <property type="component" value="Unassembled WGS sequence"/>
</dbReference>
<organism evidence="2 3">
    <name type="scientific">Actinomadura yumaensis</name>
    <dbReference type="NCBI Taxonomy" id="111807"/>
    <lineage>
        <taxon>Bacteria</taxon>
        <taxon>Bacillati</taxon>
        <taxon>Actinomycetota</taxon>
        <taxon>Actinomycetes</taxon>
        <taxon>Streptosporangiales</taxon>
        <taxon>Thermomonosporaceae</taxon>
        <taxon>Actinomadura</taxon>
    </lineage>
</organism>
<sequence>MDISTPGARAAKIAIGGLVGTALVVGIVEHSATRQSVSAELKHATSPASEWTAAWGAAVQPPVDGDEDSGPNWSRKGFADQSVRQVVRSGAGGSKVRIRVSNAYGTKPLRIAGATVGRSAGGAMMWPGTARAVTFGGGKAGGTAGGAAVVPAGRELVSDPVPFTTSPLEKLAVTLRFKEPTGPATFHRFGMGTASYRASGDHLKDEGADAFRESNGSWYYLSGVEVAGAAAGTGGQSGQGAGGRGTVVAFGDSLVDGVGSTPEADSRFTDDLGERLAAAHRPYGVVNAGIGSNKLLNSSACGGEKALDRFRRDVLDRPGVRSVIVHLGANDIGAPQVEDPCVHPNPKVTARQLIDGHRRLVRAAHARGIRVIGMTVLPMKGARFPLWNPQAEQLRQALNLWIRTGRAYDAVVDADRVLSDPADRPMPRPGYVFMDGLHPNDAGYHAIAGAIDLSDL</sequence>
<dbReference type="InterPro" id="IPR013830">
    <property type="entry name" value="SGNH_hydro"/>
</dbReference>
<protein>
    <submittedName>
        <fullName evidence="2">SGNH/GDSL hydrolase family protein</fullName>
    </submittedName>
</protein>
<dbReference type="CDD" id="cd01830">
    <property type="entry name" value="XynE_like"/>
    <property type="match status" value="1"/>
</dbReference>
<feature type="domain" description="SGNH hydrolase-type esterase" evidence="1">
    <location>
        <begin position="249"/>
        <end position="445"/>
    </location>
</feature>
<keyword evidence="3" id="KW-1185">Reference proteome</keyword>
<name>A0ABW2CQ69_9ACTN</name>
<dbReference type="InterPro" id="IPR036514">
    <property type="entry name" value="SGNH_hydro_sf"/>
</dbReference>
<reference evidence="3" key="1">
    <citation type="journal article" date="2019" name="Int. J. Syst. Evol. Microbiol.">
        <title>The Global Catalogue of Microorganisms (GCM) 10K type strain sequencing project: providing services to taxonomists for standard genome sequencing and annotation.</title>
        <authorList>
            <consortium name="The Broad Institute Genomics Platform"/>
            <consortium name="The Broad Institute Genome Sequencing Center for Infectious Disease"/>
            <person name="Wu L."/>
            <person name="Ma J."/>
        </authorList>
    </citation>
    <scope>NUCLEOTIDE SEQUENCE [LARGE SCALE GENOMIC DNA]</scope>
    <source>
        <strain evidence="3">JCM 3369</strain>
    </source>
</reference>
<dbReference type="PANTHER" id="PTHR43784">
    <property type="entry name" value="GDSL-LIKE LIPASE/ACYLHYDROLASE, PUTATIVE (AFU_ORTHOLOGUE AFUA_2G00820)-RELATED"/>
    <property type="match status" value="1"/>
</dbReference>
<gene>
    <name evidence="2" type="ORF">ACFQKB_27925</name>
</gene>
<evidence type="ECO:0000313" key="3">
    <source>
        <dbReference type="Proteomes" id="UP001596380"/>
    </source>
</evidence>
<evidence type="ECO:0000313" key="2">
    <source>
        <dbReference type="EMBL" id="MFC6883617.1"/>
    </source>
</evidence>
<dbReference type="PANTHER" id="PTHR43784:SF2">
    <property type="entry name" value="GDSL-LIKE LIPASE_ACYLHYDROLASE, PUTATIVE (AFU_ORTHOLOGUE AFUA_2G00820)-RELATED"/>
    <property type="match status" value="1"/>
</dbReference>
<proteinExistence type="predicted"/>
<dbReference type="Gene3D" id="3.40.50.1110">
    <property type="entry name" value="SGNH hydrolase"/>
    <property type="match status" value="1"/>
</dbReference>
<dbReference type="GO" id="GO:0016787">
    <property type="term" value="F:hydrolase activity"/>
    <property type="evidence" value="ECO:0007669"/>
    <property type="project" value="UniProtKB-KW"/>
</dbReference>
<evidence type="ECO:0000259" key="1">
    <source>
        <dbReference type="Pfam" id="PF13472"/>
    </source>
</evidence>
<dbReference type="SUPFAM" id="SSF52266">
    <property type="entry name" value="SGNH hydrolase"/>
    <property type="match status" value="1"/>
</dbReference>